<sequence>MEYMDEDIVAQYFYKGAKVEISSKDEGIRGSWYAGTVLSHRKSKRNSCMKVLVKYKTLLDNEGTRRLREEVDAIQLRPARHQENRWIFDSSENVDAYYHDGWWEGVITEVLGEDKYRVFFRDSREQRNFKGSRLRSHHEWVIGKWIPPLEKGYDVSPPLKRPKVEEGSTSTEGKSKKRTFDNNFGPGAPIEINSDEDAWFDATAVKKSGAPEVSTATKVKPNKKTIVNYFRPGEPVEVSSEEDGFEGAWFPATIVKKLDRGYLIDYQTLRNENDTEFLREEVDSLHIRPCPPDIELLDRFEVLDIVEALYDDVWWVGVISKVRKYDEYNVYFRSFDEELGFKHSRLRAHQNWINRKWVFAPKAWDF</sequence>
<evidence type="ECO:0000313" key="4">
    <source>
        <dbReference type="Proteomes" id="UP000594638"/>
    </source>
</evidence>
<dbReference type="Proteomes" id="UP000594638">
    <property type="component" value="Unassembled WGS sequence"/>
</dbReference>
<dbReference type="SMART" id="SM00743">
    <property type="entry name" value="Agenet"/>
    <property type="match status" value="4"/>
</dbReference>
<dbReference type="OrthoDB" id="2020707at2759"/>
<organism evidence="3 4">
    <name type="scientific">Olea europaea subsp. europaea</name>
    <dbReference type="NCBI Taxonomy" id="158383"/>
    <lineage>
        <taxon>Eukaryota</taxon>
        <taxon>Viridiplantae</taxon>
        <taxon>Streptophyta</taxon>
        <taxon>Embryophyta</taxon>
        <taxon>Tracheophyta</taxon>
        <taxon>Spermatophyta</taxon>
        <taxon>Magnoliopsida</taxon>
        <taxon>eudicotyledons</taxon>
        <taxon>Gunneridae</taxon>
        <taxon>Pentapetalae</taxon>
        <taxon>asterids</taxon>
        <taxon>lamiids</taxon>
        <taxon>Lamiales</taxon>
        <taxon>Oleaceae</taxon>
        <taxon>Oleeae</taxon>
        <taxon>Olea</taxon>
    </lineage>
</organism>
<comment type="caution">
    <text evidence="3">The sequence shown here is derived from an EMBL/GenBank/DDBJ whole genome shotgun (WGS) entry which is preliminary data.</text>
</comment>
<dbReference type="InterPro" id="IPR008395">
    <property type="entry name" value="Agenet-like_dom"/>
</dbReference>
<dbReference type="Gene3D" id="2.30.30.140">
    <property type="match status" value="1"/>
</dbReference>
<dbReference type="EMBL" id="CACTIH010001968">
    <property type="protein sequence ID" value="CAA2970271.1"/>
    <property type="molecule type" value="Genomic_DNA"/>
</dbReference>
<dbReference type="CDD" id="cd20406">
    <property type="entry name" value="Tudor_Agenet_AtDUF_rpt2_4"/>
    <property type="match status" value="2"/>
</dbReference>
<dbReference type="Pfam" id="PF05641">
    <property type="entry name" value="Agenet"/>
    <property type="match status" value="2"/>
</dbReference>
<feature type="domain" description="Agenet" evidence="2">
    <location>
        <begin position="298"/>
        <end position="354"/>
    </location>
</feature>
<keyword evidence="4" id="KW-1185">Reference proteome</keyword>
<dbReference type="AlphaFoldDB" id="A0A8S0QWK1"/>
<feature type="region of interest" description="Disordered" evidence="1">
    <location>
        <begin position="156"/>
        <end position="187"/>
    </location>
</feature>
<gene>
    <name evidence="3" type="ORF">OLEA9_A015104</name>
</gene>
<reference evidence="3 4" key="1">
    <citation type="submission" date="2019-12" db="EMBL/GenBank/DDBJ databases">
        <authorList>
            <person name="Alioto T."/>
            <person name="Alioto T."/>
            <person name="Gomez Garrido J."/>
        </authorList>
    </citation>
    <scope>NUCLEOTIDE SEQUENCE [LARGE SCALE GENOMIC DNA]</scope>
</reference>
<dbReference type="CDD" id="cd20405">
    <property type="entry name" value="Tudor_Agenet_AtDUF_rpt1_3"/>
    <property type="match status" value="2"/>
</dbReference>
<dbReference type="PANTHER" id="PTHR31917:SF147">
    <property type="entry name" value="AGENET DOMAIN-CONTAINING PROTEIN"/>
    <property type="match status" value="1"/>
</dbReference>
<evidence type="ECO:0000256" key="1">
    <source>
        <dbReference type="SAM" id="MobiDB-lite"/>
    </source>
</evidence>
<name>A0A8S0QWK1_OLEEU</name>
<feature type="domain" description="Agenet" evidence="2">
    <location>
        <begin position="11"/>
        <end position="84"/>
    </location>
</feature>
<dbReference type="PANTHER" id="PTHR31917">
    <property type="entry name" value="AGENET DOMAIN-CONTAINING PROTEIN-RELATED"/>
    <property type="match status" value="1"/>
</dbReference>
<protein>
    <recommendedName>
        <fullName evidence="2">Agenet domain-containing protein</fullName>
    </recommendedName>
</protein>
<proteinExistence type="predicted"/>
<evidence type="ECO:0000313" key="3">
    <source>
        <dbReference type="EMBL" id="CAA2970271.1"/>
    </source>
</evidence>
<evidence type="ECO:0000259" key="2">
    <source>
        <dbReference type="SMART" id="SM00743"/>
    </source>
</evidence>
<dbReference type="Gramene" id="OE9A015104T1">
    <property type="protein sequence ID" value="OE9A015104C1"/>
    <property type="gene ID" value="OE9A015104"/>
</dbReference>
<feature type="domain" description="Agenet" evidence="2">
    <location>
        <begin position="228"/>
        <end position="295"/>
    </location>
</feature>
<accession>A0A8S0QWK1</accession>
<dbReference type="InterPro" id="IPR014002">
    <property type="entry name" value="Agenet_dom_plant"/>
</dbReference>
<feature type="domain" description="Agenet" evidence="2">
    <location>
        <begin position="86"/>
        <end position="142"/>
    </location>
</feature>